<keyword evidence="1" id="KW-1133">Transmembrane helix</keyword>
<name>A0ABY4MBX6_9ACTN</name>
<reference evidence="2" key="1">
    <citation type="submission" date="2021-10" db="EMBL/GenBank/DDBJ databases">
        <title>Streptomyces nigrumlapis sp.nov.,an antimicrobial producing actinobacterium isolated from Black Gobi rocks.</title>
        <authorList>
            <person name="Wen Y."/>
            <person name="Zhang W."/>
            <person name="Liu X.G."/>
        </authorList>
    </citation>
    <scope>NUCLEOTIDE SEQUENCE</scope>
    <source>
        <strain evidence="2">ST13-2-2</strain>
    </source>
</reference>
<protein>
    <recommendedName>
        <fullName evidence="4">MYXO-CTERM domain-containing protein</fullName>
    </recommendedName>
</protein>
<feature type="transmembrane region" description="Helical" evidence="1">
    <location>
        <begin position="69"/>
        <end position="88"/>
    </location>
</feature>
<keyword evidence="1" id="KW-0472">Membrane</keyword>
<sequence>MMMRLRRPWRARLVVVLAALVLAAVGTTLVWRDTPPPYQPQRWQPPHPRVAVTYESTAYREDPPGPATLVGAVMMAGALALSGGCLFIRRRQ</sequence>
<keyword evidence="3" id="KW-1185">Reference proteome</keyword>
<gene>
    <name evidence="2" type="ORF">K9S39_28615</name>
</gene>
<evidence type="ECO:0008006" key="4">
    <source>
        <dbReference type="Google" id="ProtNLM"/>
    </source>
</evidence>
<dbReference type="Proteomes" id="UP000830115">
    <property type="component" value="Chromosome"/>
</dbReference>
<evidence type="ECO:0000256" key="1">
    <source>
        <dbReference type="SAM" id="Phobius"/>
    </source>
</evidence>
<organism evidence="2 3">
    <name type="scientific">Streptomyces halobius</name>
    <dbReference type="NCBI Taxonomy" id="2879846"/>
    <lineage>
        <taxon>Bacteria</taxon>
        <taxon>Bacillati</taxon>
        <taxon>Actinomycetota</taxon>
        <taxon>Actinomycetes</taxon>
        <taxon>Kitasatosporales</taxon>
        <taxon>Streptomycetaceae</taxon>
        <taxon>Streptomyces</taxon>
    </lineage>
</organism>
<accession>A0ABY4MBX6</accession>
<evidence type="ECO:0000313" key="3">
    <source>
        <dbReference type="Proteomes" id="UP000830115"/>
    </source>
</evidence>
<evidence type="ECO:0000313" key="2">
    <source>
        <dbReference type="EMBL" id="UQA95289.1"/>
    </source>
</evidence>
<keyword evidence="1" id="KW-0812">Transmembrane</keyword>
<dbReference type="RefSeq" id="WP_248866202.1">
    <property type="nucleotide sequence ID" value="NZ_CP086322.1"/>
</dbReference>
<proteinExistence type="predicted"/>
<dbReference type="EMBL" id="CP086322">
    <property type="protein sequence ID" value="UQA95289.1"/>
    <property type="molecule type" value="Genomic_DNA"/>
</dbReference>